<feature type="compositionally biased region" description="Basic and acidic residues" evidence="1">
    <location>
        <begin position="274"/>
        <end position="291"/>
    </location>
</feature>
<evidence type="ECO:0000256" key="2">
    <source>
        <dbReference type="SAM" id="Phobius"/>
    </source>
</evidence>
<feature type="transmembrane region" description="Helical" evidence="2">
    <location>
        <begin position="60"/>
        <end position="78"/>
    </location>
</feature>
<sequence>MEVFEILIIISLAFNSVTGAVYLYWQWQTKEIMYWALFFASLALFVADALLLLLNVNVFFVGPASGLIYAMVVLRLYFYWLKATRMVHSSICFTVGRVLGYFLCLLYPVCAILWFVEAIDPFVARLGGQSVLYLVGACMYGGGQLSQVGMGLWLLQGVWREKREADAISTSNMQLKRMQLLRLIAFSILLIPPNLSNFQQPYISPIIWLIWACIAMWPGALVGMQTPLRVGVPMQPNYTSPAMADVHGMPDAGSDYQASSSAHPWSTDDSVDPNSRDHGSTAPVTDKRHTTDYGTRSLSNYTAGAATTSLHKAQCTATLNGGCNAFVAVGSGSGHVVYGKAVVCDEEHAQCMYTCGRRNYSTAALSHASSHRQTSSSGRVDAPVRKEFGASPKMGARQRRRLSLGHIALLLPRRDSSPETSDEEIERPAPVYPRLGRRSTHVSCESFSSTSSAAATAVAVDIVTRTVVEAQDRSRRAGSLRTMPSSITIGSSVAGSSESGTVVSNDAADAGHRSTVKTGPFAHTVPRHRSHASSLSQSGPRHAQLPPPPPPNAYENRHRRRRSSSSSSSRSRSKVAWQMMRESAQQPMPADSARRIVIAPTSP</sequence>
<feature type="region of interest" description="Disordered" evidence="1">
    <location>
        <begin position="471"/>
        <end position="603"/>
    </location>
</feature>
<feature type="transmembrane region" description="Helical" evidence="2">
    <location>
        <begin position="202"/>
        <end position="224"/>
    </location>
</feature>
<accession>A0A4P9XT98</accession>
<reference evidence="4" key="1">
    <citation type="journal article" date="2018" name="Nat. Microbiol.">
        <title>Leveraging single-cell genomics to expand the fungal tree of life.</title>
        <authorList>
            <person name="Ahrendt S.R."/>
            <person name="Quandt C.A."/>
            <person name="Ciobanu D."/>
            <person name="Clum A."/>
            <person name="Salamov A."/>
            <person name="Andreopoulos B."/>
            <person name="Cheng J.F."/>
            <person name="Woyke T."/>
            <person name="Pelin A."/>
            <person name="Henrissat B."/>
            <person name="Reynolds N.K."/>
            <person name="Benny G.L."/>
            <person name="Smith M.E."/>
            <person name="James T.Y."/>
            <person name="Grigoriev I.V."/>
        </authorList>
    </citation>
    <scope>NUCLEOTIDE SEQUENCE [LARGE SCALE GENOMIC DNA]</scope>
    <source>
        <strain evidence="4">RSA 1356</strain>
    </source>
</reference>
<keyword evidence="2" id="KW-0472">Membrane</keyword>
<dbReference type="Proteomes" id="UP000271241">
    <property type="component" value="Unassembled WGS sequence"/>
</dbReference>
<organism evidence="3 4">
    <name type="scientific">Thamnocephalis sphaerospora</name>
    <dbReference type="NCBI Taxonomy" id="78915"/>
    <lineage>
        <taxon>Eukaryota</taxon>
        <taxon>Fungi</taxon>
        <taxon>Fungi incertae sedis</taxon>
        <taxon>Zoopagomycota</taxon>
        <taxon>Zoopagomycotina</taxon>
        <taxon>Zoopagomycetes</taxon>
        <taxon>Zoopagales</taxon>
        <taxon>Sigmoideomycetaceae</taxon>
        <taxon>Thamnocephalis</taxon>
    </lineage>
</organism>
<feature type="transmembrane region" description="Helical" evidence="2">
    <location>
        <begin position="6"/>
        <end position="25"/>
    </location>
</feature>
<dbReference type="EMBL" id="KZ992572">
    <property type="protein sequence ID" value="RKP08761.1"/>
    <property type="molecule type" value="Genomic_DNA"/>
</dbReference>
<protein>
    <submittedName>
        <fullName evidence="3">Uncharacterized protein</fullName>
    </submittedName>
</protein>
<feature type="compositionally biased region" description="Polar residues" evidence="1">
    <location>
        <begin position="482"/>
        <end position="504"/>
    </location>
</feature>
<feature type="transmembrane region" description="Helical" evidence="2">
    <location>
        <begin position="131"/>
        <end position="159"/>
    </location>
</feature>
<dbReference type="AlphaFoldDB" id="A0A4P9XT98"/>
<feature type="region of interest" description="Disordered" evidence="1">
    <location>
        <begin position="414"/>
        <end position="437"/>
    </location>
</feature>
<feature type="transmembrane region" description="Helical" evidence="2">
    <location>
        <begin position="32"/>
        <end position="54"/>
    </location>
</feature>
<feature type="compositionally biased region" description="Polar residues" evidence="1">
    <location>
        <begin position="256"/>
        <end position="268"/>
    </location>
</feature>
<evidence type="ECO:0000313" key="4">
    <source>
        <dbReference type="Proteomes" id="UP000271241"/>
    </source>
</evidence>
<evidence type="ECO:0000256" key="1">
    <source>
        <dbReference type="SAM" id="MobiDB-lite"/>
    </source>
</evidence>
<feature type="transmembrane region" description="Helical" evidence="2">
    <location>
        <begin position="98"/>
        <end position="119"/>
    </location>
</feature>
<evidence type="ECO:0000313" key="3">
    <source>
        <dbReference type="EMBL" id="RKP08761.1"/>
    </source>
</evidence>
<keyword evidence="2" id="KW-1133">Transmembrane helix</keyword>
<keyword evidence="4" id="KW-1185">Reference proteome</keyword>
<name>A0A4P9XT98_9FUNG</name>
<proteinExistence type="predicted"/>
<feature type="region of interest" description="Disordered" evidence="1">
    <location>
        <begin position="243"/>
        <end position="294"/>
    </location>
</feature>
<gene>
    <name evidence="3" type="ORF">THASP1DRAFT_29448</name>
</gene>
<keyword evidence="2" id="KW-0812">Transmembrane</keyword>
<dbReference type="OrthoDB" id="10510125at2759"/>